<dbReference type="GO" id="GO:0004674">
    <property type="term" value="F:protein serine/threonine kinase activity"/>
    <property type="evidence" value="ECO:0007669"/>
    <property type="project" value="UniProtKB-EC"/>
</dbReference>
<reference evidence="3 4" key="1">
    <citation type="submission" date="2019-02" db="EMBL/GenBank/DDBJ databases">
        <title>Deep-cultivation of Planctomycetes and their phenomic and genomic characterization uncovers novel biology.</title>
        <authorList>
            <person name="Wiegand S."/>
            <person name="Jogler M."/>
            <person name="Boedeker C."/>
            <person name="Pinto D."/>
            <person name="Vollmers J."/>
            <person name="Rivas-Marin E."/>
            <person name="Kohn T."/>
            <person name="Peeters S.H."/>
            <person name="Heuer A."/>
            <person name="Rast P."/>
            <person name="Oberbeckmann S."/>
            <person name="Bunk B."/>
            <person name="Jeske O."/>
            <person name="Meyerdierks A."/>
            <person name="Storesund J.E."/>
            <person name="Kallscheuer N."/>
            <person name="Luecker S."/>
            <person name="Lage O.M."/>
            <person name="Pohl T."/>
            <person name="Merkel B.J."/>
            <person name="Hornburger P."/>
            <person name="Mueller R.-W."/>
            <person name="Bruemmer F."/>
            <person name="Labrenz M."/>
            <person name="Spormann A.M."/>
            <person name="Op den Camp H."/>
            <person name="Overmann J."/>
            <person name="Amann R."/>
            <person name="Jetten M.S.M."/>
            <person name="Mascher T."/>
            <person name="Medema M.H."/>
            <person name="Devos D.P."/>
            <person name="Kaster A.-K."/>
            <person name="Ovreas L."/>
            <person name="Rohde M."/>
            <person name="Galperin M.Y."/>
            <person name="Jogler C."/>
        </authorList>
    </citation>
    <scope>NUCLEOTIDE SEQUENCE [LARGE SCALE GENOMIC DNA]</scope>
    <source>
        <strain evidence="3 4">Pla110</strain>
    </source>
</reference>
<feature type="compositionally biased region" description="Low complexity" evidence="1">
    <location>
        <begin position="323"/>
        <end position="336"/>
    </location>
</feature>
<evidence type="ECO:0000313" key="4">
    <source>
        <dbReference type="Proteomes" id="UP000317178"/>
    </source>
</evidence>
<organism evidence="3 4">
    <name type="scientific">Polystyrenella longa</name>
    <dbReference type="NCBI Taxonomy" id="2528007"/>
    <lineage>
        <taxon>Bacteria</taxon>
        <taxon>Pseudomonadati</taxon>
        <taxon>Planctomycetota</taxon>
        <taxon>Planctomycetia</taxon>
        <taxon>Planctomycetales</taxon>
        <taxon>Planctomycetaceae</taxon>
        <taxon>Polystyrenella</taxon>
    </lineage>
</organism>
<dbReference type="PANTHER" id="PTHR24361:SF613">
    <property type="entry name" value="NUCLEAR RECEPTOR-BINDING PROTEIN-RELATED"/>
    <property type="match status" value="1"/>
</dbReference>
<dbReference type="InterPro" id="IPR053235">
    <property type="entry name" value="Ser_Thr_kinase"/>
</dbReference>
<dbReference type="EMBL" id="CP036281">
    <property type="protein sequence ID" value="QDU79862.1"/>
    <property type="molecule type" value="Genomic_DNA"/>
</dbReference>
<dbReference type="KEGG" id="plon:Pla110_15810"/>
<dbReference type="SMART" id="SM00220">
    <property type="entry name" value="S_TKc"/>
    <property type="match status" value="1"/>
</dbReference>
<evidence type="ECO:0000256" key="1">
    <source>
        <dbReference type="SAM" id="MobiDB-lite"/>
    </source>
</evidence>
<keyword evidence="3" id="KW-0418">Kinase</keyword>
<dbReference type="InterPro" id="IPR011009">
    <property type="entry name" value="Kinase-like_dom_sf"/>
</dbReference>
<feature type="compositionally biased region" description="Acidic residues" evidence="1">
    <location>
        <begin position="533"/>
        <end position="548"/>
    </location>
</feature>
<dbReference type="SUPFAM" id="SSF56112">
    <property type="entry name" value="Protein kinase-like (PK-like)"/>
    <property type="match status" value="1"/>
</dbReference>
<proteinExistence type="predicted"/>
<keyword evidence="3" id="KW-0808">Transferase</keyword>
<dbReference type="PANTHER" id="PTHR24361">
    <property type="entry name" value="MITOGEN-ACTIVATED KINASE KINASE KINASE"/>
    <property type="match status" value="1"/>
</dbReference>
<sequence>MSEEAHLVDEYELLNCIATGTNTQIWEVVEQGTSRRFAMKLMLPEAYDSSLQRGIIKHEAKVGQAIGHPNIIQFQHFSMKKPHGYILMEYFRALNLKAQIRNDLVGLQSRLKKVLEGVCQGLSSMHDKGWIHLDVKPDNILANKSCEVKLIDFSLAKRPGGGFLGSNSRKPIRGTRTYLAPETIRKKAPVPATDIYSLGISMYEILTGGVPFSGTSPDLLLENHLVRIPLPPSKTNENVTPEADALVLKMLNKRPEDRFVTAHEFYSELRKINLFKREPLELQAERNRIRKEKEAEELASDEAKLDSRADALRVQKGLATITAKGPAPKPAAQEKPAAPKPASPAPAAARPSQSPPAPLPPGQSGQFTMPPGQPAPGQPYPGQGYPNQPYPNQGYPNQGYPGQGYPPQGYPGQPYPGQGYPGQQVPGQPVPGQPYPGYPNAPTGEPAGQVPGQPSVHPGQGGAQQPGQPATGQPTQNQPAPPQQRPNLGQNAPPSPPAGGSQIPGQQPKPSQPPNPAQKTVLTRPVPPPVPEEPGDDLPEMDELPPVS</sequence>
<dbReference type="CDD" id="cd14014">
    <property type="entry name" value="STKc_PknB_like"/>
    <property type="match status" value="1"/>
</dbReference>
<name>A0A518CKV8_9PLAN</name>
<dbReference type="Pfam" id="PF00069">
    <property type="entry name" value="Pkinase"/>
    <property type="match status" value="1"/>
</dbReference>
<keyword evidence="4" id="KW-1185">Reference proteome</keyword>
<dbReference type="GO" id="GO:0005524">
    <property type="term" value="F:ATP binding"/>
    <property type="evidence" value="ECO:0007669"/>
    <property type="project" value="InterPro"/>
</dbReference>
<accession>A0A518CKV8</accession>
<dbReference type="RefSeq" id="WP_197440571.1">
    <property type="nucleotide sequence ID" value="NZ_CP036281.1"/>
</dbReference>
<dbReference type="PROSITE" id="PS50011">
    <property type="entry name" value="PROTEIN_KINASE_DOM"/>
    <property type="match status" value="1"/>
</dbReference>
<dbReference type="EC" id="2.7.11.1" evidence="3"/>
<feature type="region of interest" description="Disordered" evidence="1">
    <location>
        <begin position="321"/>
        <end position="548"/>
    </location>
</feature>
<feature type="compositionally biased region" description="Low complexity" evidence="1">
    <location>
        <begin position="380"/>
        <end position="427"/>
    </location>
</feature>
<feature type="compositionally biased region" description="Low complexity" evidence="1">
    <location>
        <begin position="465"/>
        <end position="478"/>
    </location>
</feature>
<dbReference type="Proteomes" id="UP000317178">
    <property type="component" value="Chromosome"/>
</dbReference>
<protein>
    <submittedName>
        <fullName evidence="3">Serine/threonine-protein kinase PknB</fullName>
        <ecNumber evidence="3">2.7.11.1</ecNumber>
    </submittedName>
</protein>
<evidence type="ECO:0000259" key="2">
    <source>
        <dbReference type="PROSITE" id="PS50011"/>
    </source>
</evidence>
<dbReference type="AlphaFoldDB" id="A0A518CKV8"/>
<feature type="compositionally biased region" description="Pro residues" evidence="1">
    <location>
        <begin position="428"/>
        <end position="439"/>
    </location>
</feature>
<gene>
    <name evidence="3" type="primary">pknB_3</name>
    <name evidence="3" type="ORF">Pla110_15810</name>
</gene>
<dbReference type="InterPro" id="IPR000719">
    <property type="entry name" value="Prot_kinase_dom"/>
</dbReference>
<dbReference type="GO" id="GO:0005737">
    <property type="term" value="C:cytoplasm"/>
    <property type="evidence" value="ECO:0007669"/>
    <property type="project" value="TreeGrafter"/>
</dbReference>
<feature type="domain" description="Protein kinase" evidence="2">
    <location>
        <begin position="11"/>
        <end position="270"/>
    </location>
</feature>
<dbReference type="Gene3D" id="1.10.510.10">
    <property type="entry name" value="Transferase(Phosphotransferase) domain 1"/>
    <property type="match status" value="1"/>
</dbReference>
<evidence type="ECO:0000313" key="3">
    <source>
        <dbReference type="EMBL" id="QDU79862.1"/>
    </source>
</evidence>